<sequence>MAAEEDAVEDRDAITEHVLDGKTVYAWHGHMRGTREEAEAYREKMRLMSIESDRLQALADEMGLSDED</sequence>
<keyword evidence="1" id="KW-0614">Plasmid</keyword>
<proteinExistence type="predicted"/>
<accession>A0ABN6Y4Z3</accession>
<geneLocation type="plasmid" evidence="1 2">
    <name>pNBRC108728a</name>
</geneLocation>
<evidence type="ECO:0000313" key="2">
    <source>
        <dbReference type="Proteomes" id="UP001321486"/>
    </source>
</evidence>
<protein>
    <submittedName>
        <fullName evidence="1">Uncharacterized protein</fullName>
    </submittedName>
</protein>
<gene>
    <name evidence="1" type="ORF">GCM10025867_46200</name>
</gene>
<dbReference type="EMBL" id="AP027733">
    <property type="protein sequence ID" value="BDZ52379.1"/>
    <property type="molecule type" value="Genomic_DNA"/>
</dbReference>
<dbReference type="RefSeq" id="WP_286347237.1">
    <property type="nucleotide sequence ID" value="NZ_AP027733.1"/>
</dbReference>
<evidence type="ECO:0000313" key="1">
    <source>
        <dbReference type="EMBL" id="BDZ52379.1"/>
    </source>
</evidence>
<reference evidence="2" key="1">
    <citation type="journal article" date="2019" name="Int. J. Syst. Evol. Microbiol.">
        <title>The Global Catalogue of Microorganisms (GCM) 10K type strain sequencing project: providing services to taxonomists for standard genome sequencing and annotation.</title>
        <authorList>
            <consortium name="The Broad Institute Genomics Platform"/>
            <consortium name="The Broad Institute Genome Sequencing Center for Infectious Disease"/>
            <person name="Wu L."/>
            <person name="Ma J."/>
        </authorList>
    </citation>
    <scope>NUCLEOTIDE SEQUENCE [LARGE SCALE GENOMIC DNA]</scope>
    <source>
        <strain evidence="2">NBRC 108728</strain>
    </source>
</reference>
<keyword evidence="2" id="KW-1185">Reference proteome</keyword>
<name>A0ABN6Y4Z3_9MICO</name>
<dbReference type="Proteomes" id="UP001321486">
    <property type="component" value="Plasmid pNBRC108728a"/>
</dbReference>
<organism evidence="1 2">
    <name type="scientific">Frondihabitans sucicola</name>
    <dbReference type="NCBI Taxonomy" id="1268041"/>
    <lineage>
        <taxon>Bacteria</taxon>
        <taxon>Bacillati</taxon>
        <taxon>Actinomycetota</taxon>
        <taxon>Actinomycetes</taxon>
        <taxon>Micrococcales</taxon>
        <taxon>Microbacteriaceae</taxon>
        <taxon>Frondihabitans</taxon>
    </lineage>
</organism>